<dbReference type="Pfam" id="PF21688">
    <property type="entry name" value="FAD-depend_C"/>
    <property type="match status" value="1"/>
</dbReference>
<dbReference type="KEGG" id="cpas:Clopa_4449"/>
<evidence type="ECO:0000313" key="4">
    <source>
        <dbReference type="Proteomes" id="UP000013523"/>
    </source>
</evidence>
<feature type="domain" description="FAD-dependent protein C-terminal" evidence="2">
    <location>
        <begin position="281"/>
        <end position="490"/>
    </location>
</feature>
<protein>
    <submittedName>
        <fullName evidence="3">FAD-dependent dehydrogenase</fullName>
    </submittedName>
</protein>
<dbReference type="eggNOG" id="COG2509">
    <property type="taxonomic scope" value="Bacteria"/>
</dbReference>
<dbReference type="STRING" id="86416.Clopa_4449"/>
<dbReference type="AlphaFoldDB" id="R4KHR8"/>
<dbReference type="InterPro" id="IPR049516">
    <property type="entry name" value="FAD-depend_C"/>
</dbReference>
<dbReference type="PANTHER" id="PTHR42842:SF3">
    <property type="entry name" value="FAD_NAD(P)-BINDING OXIDOREDUCTASE FAMILY PROTEIN"/>
    <property type="match status" value="1"/>
</dbReference>
<reference evidence="3 4" key="1">
    <citation type="submission" date="2012-01" db="EMBL/GenBank/DDBJ databases">
        <title>Complete sequence of chromosome of Clostridium pasteurianum BC1.</title>
        <authorList>
            <consortium name="US DOE Joint Genome Institute"/>
            <person name="Lucas S."/>
            <person name="Han J."/>
            <person name="Lapidus A."/>
            <person name="Cheng J.-F."/>
            <person name="Goodwin L."/>
            <person name="Pitluck S."/>
            <person name="Peters L."/>
            <person name="Mikhailova N."/>
            <person name="Teshima H."/>
            <person name="Detter J.C."/>
            <person name="Han C."/>
            <person name="Tapia R."/>
            <person name="Land M."/>
            <person name="Hauser L."/>
            <person name="Kyrpides N."/>
            <person name="Ivanova N."/>
            <person name="Pagani I."/>
            <person name="Dunn J."/>
            <person name="Taghavi S."/>
            <person name="Francis A."/>
            <person name="van der Lelie D."/>
            <person name="Woyke T."/>
        </authorList>
    </citation>
    <scope>NUCLEOTIDE SEQUENCE [LARGE SCALE GENOMIC DNA]</scope>
    <source>
        <strain evidence="3 4">BC1</strain>
    </source>
</reference>
<dbReference type="InterPro" id="IPR023753">
    <property type="entry name" value="FAD/NAD-binding_dom"/>
</dbReference>
<dbReference type="Proteomes" id="UP000013523">
    <property type="component" value="Chromosome"/>
</dbReference>
<dbReference type="OrthoDB" id="9772594at2"/>
<dbReference type="EMBL" id="CP003261">
    <property type="protein sequence ID" value="AGK99160.1"/>
    <property type="molecule type" value="Genomic_DNA"/>
</dbReference>
<evidence type="ECO:0000313" key="3">
    <source>
        <dbReference type="EMBL" id="AGK99160.1"/>
    </source>
</evidence>
<dbReference type="GO" id="GO:0016491">
    <property type="term" value="F:oxidoreductase activity"/>
    <property type="evidence" value="ECO:0007669"/>
    <property type="project" value="InterPro"/>
</dbReference>
<evidence type="ECO:0000259" key="2">
    <source>
        <dbReference type="Pfam" id="PF21688"/>
    </source>
</evidence>
<gene>
    <name evidence="3" type="ORF">Clopa_4449</name>
</gene>
<dbReference type="PANTHER" id="PTHR42842">
    <property type="entry name" value="FAD/NAD(P)-BINDING OXIDOREDUCTASE"/>
    <property type="match status" value="1"/>
</dbReference>
<dbReference type="PIRSF" id="PIRSF038984">
    <property type="entry name" value="FAD_binding_protein"/>
    <property type="match status" value="1"/>
</dbReference>
<dbReference type="RefSeq" id="WP_015617431.1">
    <property type="nucleotide sequence ID" value="NC_021182.1"/>
</dbReference>
<feature type="domain" description="FAD/NAD(P)-binding" evidence="1">
    <location>
        <begin position="100"/>
        <end position="265"/>
    </location>
</feature>
<dbReference type="Gene3D" id="3.30.70.2700">
    <property type="match status" value="1"/>
</dbReference>
<organism evidence="3 4">
    <name type="scientific">Clostridium pasteurianum BC1</name>
    <dbReference type="NCBI Taxonomy" id="86416"/>
    <lineage>
        <taxon>Bacteria</taxon>
        <taxon>Bacillati</taxon>
        <taxon>Bacillota</taxon>
        <taxon>Clostridia</taxon>
        <taxon>Eubacteriales</taxon>
        <taxon>Clostridiaceae</taxon>
        <taxon>Clostridium</taxon>
    </lineage>
</organism>
<keyword evidence="4" id="KW-1185">Reference proteome</keyword>
<dbReference type="Gene3D" id="3.50.50.60">
    <property type="entry name" value="FAD/NAD(P)-binding domain"/>
    <property type="match status" value="2"/>
</dbReference>
<accession>R4KHR8</accession>
<proteinExistence type="predicted"/>
<dbReference type="SUPFAM" id="SSF51905">
    <property type="entry name" value="FAD/NAD(P)-binding domain"/>
    <property type="match status" value="1"/>
</dbReference>
<dbReference type="Pfam" id="PF07992">
    <property type="entry name" value="Pyr_redox_2"/>
    <property type="match status" value="1"/>
</dbReference>
<sequence>MSIRINNLTLNIEEDISSLKKKAASKLKVSEVDLKHFKILKESIDARKKNNIKFNYAVEASLEKERKIINRLRDKDIRFEEENNEEELVYGSLNLNSRPVIIGMGPAGMFAGLLLAEKGYRPIVIERGESVENRTNRVEYFWRTGKLNTESNVQFGEGGAGTFSDGKLTTRIKDKRCDYVIDKFISFGAPEEISYEGKPHIGTDILKNVVKNLREKIKALGGEVRFNSRLEDIITKNNKIKAVVVNGEEINCETLILAIGHSSRDTYEMIYKKDILMEPKPFALGVRIEHPQDMINENQYGKYANHSRLKAADYRLTYTSNIAKRSIYSFCMCPGGEVVAAASEKNRLALNGMSYYNRDKENANSALVVTVGVEDFQKECYNFNNKIFNEKYPLLGMEMQRYYEEQAFMAGGSDFNAPVQLVGDFLRDESSKKIGSVNPSYKPGYKPTNLKNCLPDYVVDTLKEGILSFDKKIKGFSDNDAILTGIETRTSAPVKIMRNENLESISINGLFPCGEGAGFAGGIMSAAVDGLKCAEAIIKKYKPLD</sequence>
<evidence type="ECO:0000259" key="1">
    <source>
        <dbReference type="Pfam" id="PF07992"/>
    </source>
</evidence>
<dbReference type="InterPro" id="IPR028348">
    <property type="entry name" value="FAD-binding_protein"/>
</dbReference>
<name>R4KHR8_CLOPA</name>
<dbReference type="PATRIC" id="fig|86416.3.peg.4456"/>
<dbReference type="InterPro" id="IPR036188">
    <property type="entry name" value="FAD/NAD-bd_sf"/>
</dbReference>
<dbReference type="HOGENOM" id="CLU_028644_3_0_9"/>